<proteinExistence type="predicted"/>
<accession>A0A2P2JJF9</accession>
<sequence>MSHEVAGTSKAAFNPNEFILTARGVAAERENVLDSVGLDRFKSFIDLADEHVSASEIHQCPHADDVLHLVGDIEGEIGGGASRSPGYVAECGVVDNHPLHLIEHVVHSVLRLRRKELEREHHIPWPAIWQRCRRRPRRRPTSVCVSS</sequence>
<dbReference type="EMBL" id="GGEC01013129">
    <property type="protein sequence ID" value="MBW93612.1"/>
    <property type="molecule type" value="Transcribed_RNA"/>
</dbReference>
<dbReference type="AlphaFoldDB" id="A0A2P2JJF9"/>
<name>A0A2P2JJF9_RHIMU</name>
<reference evidence="1" key="1">
    <citation type="submission" date="2018-02" db="EMBL/GenBank/DDBJ databases">
        <title>Rhizophora mucronata_Transcriptome.</title>
        <authorList>
            <person name="Meera S.P."/>
            <person name="Sreeshan A."/>
            <person name="Augustine A."/>
        </authorList>
    </citation>
    <scope>NUCLEOTIDE SEQUENCE</scope>
    <source>
        <tissue evidence="1">Leaf</tissue>
    </source>
</reference>
<organism evidence="1">
    <name type="scientific">Rhizophora mucronata</name>
    <name type="common">Asiatic mangrove</name>
    <dbReference type="NCBI Taxonomy" id="61149"/>
    <lineage>
        <taxon>Eukaryota</taxon>
        <taxon>Viridiplantae</taxon>
        <taxon>Streptophyta</taxon>
        <taxon>Embryophyta</taxon>
        <taxon>Tracheophyta</taxon>
        <taxon>Spermatophyta</taxon>
        <taxon>Magnoliopsida</taxon>
        <taxon>eudicotyledons</taxon>
        <taxon>Gunneridae</taxon>
        <taxon>Pentapetalae</taxon>
        <taxon>rosids</taxon>
        <taxon>fabids</taxon>
        <taxon>Malpighiales</taxon>
        <taxon>Rhizophoraceae</taxon>
        <taxon>Rhizophora</taxon>
    </lineage>
</organism>
<protein>
    <submittedName>
        <fullName evidence="1">Uncharacterized protein</fullName>
    </submittedName>
</protein>
<evidence type="ECO:0000313" key="1">
    <source>
        <dbReference type="EMBL" id="MBW93612.1"/>
    </source>
</evidence>